<protein>
    <recommendedName>
        <fullName evidence="4">Membrane protein YfhO</fullName>
    </recommendedName>
</protein>
<dbReference type="EMBL" id="APLF01000003">
    <property type="protein sequence ID" value="EMY82233.1"/>
    <property type="molecule type" value="Genomic_DNA"/>
</dbReference>
<feature type="transmembrane region" description="Helical" evidence="1">
    <location>
        <begin position="523"/>
        <end position="540"/>
    </location>
</feature>
<gene>
    <name evidence="2" type="ORF">pgond44_03313</name>
</gene>
<feature type="transmembrane region" description="Helical" evidence="1">
    <location>
        <begin position="148"/>
        <end position="165"/>
    </location>
</feature>
<evidence type="ECO:0000256" key="1">
    <source>
        <dbReference type="SAM" id="Phobius"/>
    </source>
</evidence>
<feature type="transmembrane region" description="Helical" evidence="1">
    <location>
        <begin position="498"/>
        <end position="516"/>
    </location>
</feature>
<dbReference type="PANTHER" id="PTHR38454:SF1">
    <property type="entry name" value="INTEGRAL MEMBRANE PROTEIN"/>
    <property type="match status" value="1"/>
</dbReference>
<dbReference type="Pfam" id="PF09586">
    <property type="entry name" value="YfhO"/>
    <property type="match status" value="1"/>
</dbReference>
<feature type="transmembrane region" description="Helical" evidence="1">
    <location>
        <begin position="192"/>
        <end position="211"/>
    </location>
</feature>
<proteinExistence type="predicted"/>
<feature type="transmembrane region" description="Helical" evidence="1">
    <location>
        <begin position="99"/>
        <end position="116"/>
    </location>
</feature>
<feature type="transmembrane region" description="Helical" evidence="1">
    <location>
        <begin position="223"/>
        <end position="243"/>
    </location>
</feature>
<dbReference type="RefSeq" id="WP_003436621.1">
    <property type="nucleotide sequence ID" value="NZ_APLF01000003.1"/>
</dbReference>
<organism evidence="2 3">
    <name type="scientific">Psychroflexus gondwanensis ACAM 44</name>
    <dbReference type="NCBI Taxonomy" id="1189619"/>
    <lineage>
        <taxon>Bacteria</taxon>
        <taxon>Pseudomonadati</taxon>
        <taxon>Bacteroidota</taxon>
        <taxon>Flavobacteriia</taxon>
        <taxon>Flavobacteriales</taxon>
        <taxon>Flavobacteriaceae</taxon>
        <taxon>Psychroflexus</taxon>
    </lineage>
</organism>
<dbReference type="InterPro" id="IPR018580">
    <property type="entry name" value="Uncharacterised_YfhO"/>
</dbReference>
<feature type="transmembrane region" description="Helical" evidence="1">
    <location>
        <begin position="123"/>
        <end position="142"/>
    </location>
</feature>
<evidence type="ECO:0000313" key="3">
    <source>
        <dbReference type="Proteomes" id="UP000012317"/>
    </source>
</evidence>
<feature type="transmembrane region" description="Helical" evidence="1">
    <location>
        <begin position="403"/>
        <end position="425"/>
    </location>
</feature>
<dbReference type="STRING" id="1189619.pgond44_03313"/>
<dbReference type="Proteomes" id="UP000012317">
    <property type="component" value="Unassembled WGS sequence"/>
</dbReference>
<feature type="transmembrane region" description="Helical" evidence="1">
    <location>
        <begin position="777"/>
        <end position="799"/>
    </location>
</feature>
<feature type="transmembrane region" description="Helical" evidence="1">
    <location>
        <begin position="368"/>
        <end position="383"/>
    </location>
</feature>
<dbReference type="eggNOG" id="COG4485">
    <property type="taxonomic scope" value="Bacteria"/>
</dbReference>
<reference evidence="2 3" key="1">
    <citation type="journal article" date="2014" name="Genome Biol. Evol.">
        <title>Extensive gene acquisition in the extremely psychrophilic bacterial species Psychroflexus torquis and the link to sea-ice ecosystem specialism.</title>
        <authorList>
            <person name="Feng S."/>
            <person name="Powell S.M."/>
            <person name="Wilson R."/>
            <person name="Bowman J.P."/>
        </authorList>
    </citation>
    <scope>NUCLEOTIDE SEQUENCE [LARGE SCALE GENOMIC DNA]</scope>
    <source>
        <strain evidence="2 3">ACAM 44</strain>
    </source>
</reference>
<evidence type="ECO:0000313" key="2">
    <source>
        <dbReference type="EMBL" id="EMY82233.1"/>
    </source>
</evidence>
<accession>N1X2E1</accession>
<keyword evidence="3" id="KW-1185">Reference proteome</keyword>
<comment type="caution">
    <text evidence="2">The sequence shown here is derived from an EMBL/GenBank/DDBJ whole genome shotgun (WGS) entry which is preliminary data.</text>
</comment>
<feature type="transmembrane region" description="Helical" evidence="1">
    <location>
        <begin position="12"/>
        <end position="30"/>
    </location>
</feature>
<feature type="transmembrane region" description="Helical" evidence="1">
    <location>
        <begin position="340"/>
        <end position="361"/>
    </location>
</feature>
<keyword evidence="1" id="KW-0812">Transmembrane</keyword>
<evidence type="ECO:0008006" key="4">
    <source>
        <dbReference type="Google" id="ProtNLM"/>
    </source>
</evidence>
<feature type="transmembrane region" description="Helical" evidence="1">
    <location>
        <begin position="170"/>
        <end position="186"/>
    </location>
</feature>
<name>N1X2E1_9FLAO</name>
<keyword evidence="1" id="KW-1133">Transmembrane helix</keyword>
<feature type="transmembrane region" description="Helical" evidence="1">
    <location>
        <begin position="446"/>
        <end position="464"/>
    </location>
</feature>
<dbReference type="PATRIC" id="fig|1189619.4.peg.700"/>
<sequence length="808" mass="91567">MKSLFKNSWKHLLVIILFIVAALAFFYPVLKGKTIYQSDIVQYTGMAKSQNDFRASQGEEPYWTNSAFGGMPTYQLGANYPYNFIKEIDRQLRFLPRPADYLFLYFIGMYILLLCFKVNYKLAFLGALAFGFSTYLIIILGVGHNAKAHAIAYFPIVISGMVLVFRQKLFWGNLLFCVGLAFELMTNHFQMTYYLMLLCFVMVIVYAVNAYKNKQLKSYFKAAISFIPAIILAVLLNMTNLLATQEYADFSTRGDTGLTIEPNGTEKVKSGLDYDYITEYSYGVMETFNLFIPRFMGGSSSESLGKDSEVYKEIIQLGASPVQALEFSQNLPTYWGDQTFIGAPAYIGASILFLFVLALFLIKGKTKWWIVAGSILALLLSWGDNFSLLTKFFVDVVPFYDKFRAVSSIQVIIEFCVPVLGILGLSKFLSSKVSYELKWNALKKTTLTLGGLSLLFLLLKSMLFDFSGTSDSMFLEQYGAKFVRALKEDRKAMFTADTIRSLVFVLLLASALYLYLKKNLKQPMLLGLVGIFILVDLIGVNSRYVNEDDFVPASVMERPFQPTQADRDILTDDSHYRVYDLTSNPLNSARASYFHKSIGGYHAAKPGRTQELFDFYIYQGKQSILNMLNVKYFIFDDEGQPKAQPNPDHLGNAWFVDQLIPVENANQAILALDTINPRTTAIVESNQFSKSAKTYDVQSSDKIQLESYSENELTYSYTIEGERLALFSEIYYPQGWKVSIDGEEVTHFRANYVLRALELPAGKHQITFSFQPDVVKFGGRVSLASFIILVLVMVGGIIYRLKYKQIQQ</sequence>
<dbReference type="PANTHER" id="PTHR38454">
    <property type="entry name" value="INTEGRAL MEMBRANE PROTEIN-RELATED"/>
    <property type="match status" value="1"/>
</dbReference>
<dbReference type="AlphaFoldDB" id="N1X2E1"/>
<keyword evidence="1" id="KW-0472">Membrane</keyword>